<comment type="caution">
    <text evidence="1">The sequence shown here is derived from an EMBL/GenBank/DDBJ whole genome shotgun (WGS) entry which is preliminary data.</text>
</comment>
<accession>A0ACC7NG75</accession>
<evidence type="ECO:0000313" key="1">
    <source>
        <dbReference type="EMBL" id="MFM0106013.1"/>
    </source>
</evidence>
<proteinExistence type="predicted"/>
<reference evidence="1 2" key="1">
    <citation type="journal article" date="2024" name="Chem. Sci.">
        <title>Discovery of megapolipeptins by genome mining of a Burkholderiales bacteria collection.</title>
        <authorList>
            <person name="Paulo B.S."/>
            <person name="Recchia M.J.J."/>
            <person name="Lee S."/>
            <person name="Fergusson C.H."/>
            <person name="Romanowski S.B."/>
            <person name="Hernandez A."/>
            <person name="Krull N."/>
            <person name="Liu D.Y."/>
            <person name="Cavanagh H."/>
            <person name="Bos A."/>
            <person name="Gray C.A."/>
            <person name="Murphy B.T."/>
            <person name="Linington R.G."/>
            <person name="Eustaquio A.S."/>
        </authorList>
    </citation>
    <scope>NUCLEOTIDE SEQUENCE [LARGE SCALE GENOMIC DNA]</scope>
    <source>
        <strain evidence="1 2">RL18-126-BIB-B</strain>
    </source>
</reference>
<evidence type="ECO:0000313" key="2">
    <source>
        <dbReference type="Proteomes" id="UP001629235"/>
    </source>
</evidence>
<keyword evidence="2" id="KW-1185">Reference proteome</keyword>
<organism evidence="1 2">
    <name type="scientific">Paraburkholderia rhynchosiae</name>
    <dbReference type="NCBI Taxonomy" id="487049"/>
    <lineage>
        <taxon>Bacteria</taxon>
        <taxon>Pseudomonadati</taxon>
        <taxon>Pseudomonadota</taxon>
        <taxon>Betaproteobacteria</taxon>
        <taxon>Burkholderiales</taxon>
        <taxon>Burkholderiaceae</taxon>
        <taxon>Paraburkholderia</taxon>
    </lineage>
</organism>
<name>A0ACC7NG75_9BURK</name>
<sequence>MKKIRSAEFLVGVAIVASAAALQIREHAQVQDAPPANAQAPMSACGPSHDGLMPAGCEHPTRNERQTEHTLAPHGARQLWV</sequence>
<gene>
    <name evidence="1" type="ORF">PQR01_21605</name>
</gene>
<protein>
    <submittedName>
        <fullName evidence="1">Uncharacterized protein</fullName>
    </submittedName>
</protein>
<dbReference type="Proteomes" id="UP001629235">
    <property type="component" value="Unassembled WGS sequence"/>
</dbReference>
<dbReference type="EMBL" id="JAQQDW010000045">
    <property type="protein sequence ID" value="MFM0106013.1"/>
    <property type="molecule type" value="Genomic_DNA"/>
</dbReference>